<sequence length="135" mass="15466">MTSTQEWYAQLIKPSWSPPSWLFGPVWTVLYSIIVVSFGTIFYKAFTGKIGWMVALPFVLNLVFNFAFSPIQFGLKNNLLASLDILLVVGTLVWAFYAVWHFAPDLKWVVYANIPYLLWGTFATCLQLTITFLNK</sequence>
<dbReference type="InterPro" id="IPR038330">
    <property type="entry name" value="TspO/MBR-related_sf"/>
</dbReference>
<feature type="transmembrane region" description="Helical" evidence="6">
    <location>
        <begin position="80"/>
        <end position="102"/>
    </location>
</feature>
<evidence type="ECO:0000256" key="1">
    <source>
        <dbReference type="ARBA" id="ARBA00004141"/>
    </source>
</evidence>
<comment type="similarity">
    <text evidence="2">Belongs to the TspO/BZRP family.</text>
</comment>
<dbReference type="CDD" id="cd15904">
    <property type="entry name" value="TSPO_MBR"/>
    <property type="match status" value="1"/>
</dbReference>
<accession>A0A2M8LG88</accession>
<organism evidence="7 8">
    <name type="scientific">Candidatus Uhrbacteria bacterium CG10_big_fil_rev_8_21_14_0_10_48_16</name>
    <dbReference type="NCBI Taxonomy" id="1975038"/>
    <lineage>
        <taxon>Bacteria</taxon>
        <taxon>Candidatus Uhriibacteriota</taxon>
    </lineage>
</organism>
<dbReference type="GO" id="GO:0033013">
    <property type="term" value="P:tetrapyrrole metabolic process"/>
    <property type="evidence" value="ECO:0007669"/>
    <property type="project" value="UniProtKB-ARBA"/>
</dbReference>
<dbReference type="Pfam" id="PF03073">
    <property type="entry name" value="TspO_MBR"/>
    <property type="match status" value="1"/>
</dbReference>
<evidence type="ECO:0000313" key="7">
    <source>
        <dbReference type="EMBL" id="PJE76474.1"/>
    </source>
</evidence>
<comment type="subcellular location">
    <subcellularLocation>
        <location evidence="1">Membrane</location>
        <topology evidence="1">Multi-pass membrane protein</topology>
    </subcellularLocation>
</comment>
<gene>
    <name evidence="7" type="ORF">COV05_03850</name>
</gene>
<dbReference type="PANTHER" id="PTHR10057:SF0">
    <property type="entry name" value="TRANSLOCATOR PROTEIN"/>
    <property type="match status" value="1"/>
</dbReference>
<dbReference type="EMBL" id="PFEU01000018">
    <property type="protein sequence ID" value="PJE76474.1"/>
    <property type="molecule type" value="Genomic_DNA"/>
</dbReference>
<dbReference type="PIRSF" id="PIRSF005859">
    <property type="entry name" value="PBR"/>
    <property type="match status" value="1"/>
</dbReference>
<keyword evidence="5 6" id="KW-0472">Membrane</keyword>
<evidence type="ECO:0000256" key="5">
    <source>
        <dbReference type="ARBA" id="ARBA00023136"/>
    </source>
</evidence>
<name>A0A2M8LG88_9BACT</name>
<dbReference type="AlphaFoldDB" id="A0A2M8LG88"/>
<feature type="transmembrane region" description="Helical" evidence="6">
    <location>
        <begin position="49"/>
        <end position="68"/>
    </location>
</feature>
<protein>
    <submittedName>
        <fullName evidence="7">Tryptophan-rich sensory protein</fullName>
    </submittedName>
</protein>
<evidence type="ECO:0000256" key="4">
    <source>
        <dbReference type="ARBA" id="ARBA00022989"/>
    </source>
</evidence>
<dbReference type="FunFam" id="1.20.1260.100:FF:000001">
    <property type="entry name" value="translocator protein 2"/>
    <property type="match status" value="1"/>
</dbReference>
<keyword evidence="4 6" id="KW-1133">Transmembrane helix</keyword>
<dbReference type="Gene3D" id="1.20.1260.100">
    <property type="entry name" value="TspO/MBR protein"/>
    <property type="match status" value="1"/>
</dbReference>
<evidence type="ECO:0000313" key="8">
    <source>
        <dbReference type="Proteomes" id="UP000231436"/>
    </source>
</evidence>
<feature type="transmembrane region" description="Helical" evidence="6">
    <location>
        <begin position="114"/>
        <end position="133"/>
    </location>
</feature>
<evidence type="ECO:0000256" key="6">
    <source>
        <dbReference type="SAM" id="Phobius"/>
    </source>
</evidence>
<evidence type="ECO:0000256" key="3">
    <source>
        <dbReference type="ARBA" id="ARBA00022692"/>
    </source>
</evidence>
<reference evidence="8" key="1">
    <citation type="submission" date="2017-09" db="EMBL/GenBank/DDBJ databases">
        <title>Depth-based differentiation of microbial function through sediment-hosted aquifers and enrichment of novel symbionts in the deep terrestrial subsurface.</title>
        <authorList>
            <person name="Probst A.J."/>
            <person name="Ladd B."/>
            <person name="Jarett J.K."/>
            <person name="Geller-Mcgrath D.E."/>
            <person name="Sieber C.M.K."/>
            <person name="Emerson J.B."/>
            <person name="Anantharaman K."/>
            <person name="Thomas B.C."/>
            <person name="Malmstrom R."/>
            <person name="Stieglmeier M."/>
            <person name="Klingl A."/>
            <person name="Woyke T."/>
            <person name="Ryan C.M."/>
            <person name="Banfield J.F."/>
        </authorList>
    </citation>
    <scope>NUCLEOTIDE SEQUENCE [LARGE SCALE GENOMIC DNA]</scope>
</reference>
<proteinExistence type="inferred from homology"/>
<dbReference type="InterPro" id="IPR004307">
    <property type="entry name" value="TspO_MBR"/>
</dbReference>
<feature type="transmembrane region" description="Helical" evidence="6">
    <location>
        <begin position="21"/>
        <end position="43"/>
    </location>
</feature>
<dbReference type="Proteomes" id="UP000231436">
    <property type="component" value="Unassembled WGS sequence"/>
</dbReference>
<comment type="caution">
    <text evidence="7">The sequence shown here is derived from an EMBL/GenBank/DDBJ whole genome shotgun (WGS) entry which is preliminary data.</text>
</comment>
<dbReference type="GO" id="GO:0016020">
    <property type="term" value="C:membrane"/>
    <property type="evidence" value="ECO:0007669"/>
    <property type="project" value="UniProtKB-SubCell"/>
</dbReference>
<keyword evidence="3 6" id="KW-0812">Transmembrane</keyword>
<evidence type="ECO:0000256" key="2">
    <source>
        <dbReference type="ARBA" id="ARBA00007524"/>
    </source>
</evidence>
<dbReference type="PANTHER" id="PTHR10057">
    <property type="entry name" value="PERIPHERAL-TYPE BENZODIAZEPINE RECEPTOR"/>
    <property type="match status" value="1"/>
</dbReference>